<reference evidence="1" key="1">
    <citation type="submission" date="2019-02" db="EMBL/GenBank/DDBJ databases">
        <authorList>
            <person name="Gruber-Vodicka R. H."/>
            <person name="Seah K. B. B."/>
        </authorList>
    </citation>
    <scope>NUCLEOTIDE SEQUENCE</scope>
    <source>
        <strain evidence="1">BECK_S313</strain>
    </source>
</reference>
<name>A0A450WXB3_9GAMM</name>
<organism evidence="1">
    <name type="scientific">Candidatus Kentrum sp. LPFa</name>
    <dbReference type="NCBI Taxonomy" id="2126335"/>
    <lineage>
        <taxon>Bacteria</taxon>
        <taxon>Pseudomonadati</taxon>
        <taxon>Pseudomonadota</taxon>
        <taxon>Gammaproteobacteria</taxon>
        <taxon>Candidatus Kentrum</taxon>
    </lineage>
</organism>
<dbReference type="EMBL" id="CAADFK010000271">
    <property type="protein sequence ID" value="VFK21692.1"/>
    <property type="molecule type" value="Genomic_DNA"/>
</dbReference>
<evidence type="ECO:0000313" key="1">
    <source>
        <dbReference type="EMBL" id="VFK21692.1"/>
    </source>
</evidence>
<accession>A0A450WXB3</accession>
<dbReference type="AlphaFoldDB" id="A0A450WXB3"/>
<proteinExistence type="predicted"/>
<gene>
    <name evidence="1" type="ORF">BECKLPF1236B_GA0070989_12713</name>
</gene>
<sequence>MMARKMDCRDMAFSAKWILGFCSRTNRKVEPTRAKVDDGIGFDKEVRAKYAVDMVSIVESAQFDREIFHATVSDPEKVDFLFEHILDTAYATDTV</sequence>
<protein>
    <submittedName>
        <fullName evidence="1">Uncharacterized protein</fullName>
    </submittedName>
</protein>